<gene>
    <name evidence="1" type="ORF">RDV89_09165</name>
</gene>
<name>A0ABU3PVJ1_9ACTN</name>
<dbReference type="RefSeq" id="WP_315732677.1">
    <property type="nucleotide sequence ID" value="NZ_JAVYII010000003.1"/>
</dbReference>
<evidence type="ECO:0000313" key="1">
    <source>
        <dbReference type="EMBL" id="MDT9593236.1"/>
    </source>
</evidence>
<comment type="caution">
    <text evidence="1">The sequence shown here is derived from an EMBL/GenBank/DDBJ whole genome shotgun (WGS) entry which is preliminary data.</text>
</comment>
<sequence>MRSTTPALHALHVALDALPPPHSRKGPALGNWRWTVRQRLGAVRDLLVAETDTYTAAWRDATAAGETTLLTARNMLLERIRIFDNLVLQSPEPDAVRRDLMRLLVDVDHHVARLREVVAATRAEPRPAALD</sequence>
<keyword evidence="2" id="KW-1185">Reference proteome</keyword>
<dbReference type="Proteomes" id="UP001268542">
    <property type="component" value="Unassembled WGS sequence"/>
</dbReference>
<accession>A0ABU3PVJ1</accession>
<protein>
    <recommendedName>
        <fullName evidence="3">DUF4254 domain-containing protein</fullName>
    </recommendedName>
</protein>
<organism evidence="1 2">
    <name type="scientific">Nocardioides imazamoxiresistens</name>
    <dbReference type="NCBI Taxonomy" id="3231893"/>
    <lineage>
        <taxon>Bacteria</taxon>
        <taxon>Bacillati</taxon>
        <taxon>Actinomycetota</taxon>
        <taxon>Actinomycetes</taxon>
        <taxon>Propionibacteriales</taxon>
        <taxon>Nocardioidaceae</taxon>
        <taxon>Nocardioides</taxon>
    </lineage>
</organism>
<reference evidence="1 2" key="1">
    <citation type="submission" date="2023-08" db="EMBL/GenBank/DDBJ databases">
        <title>Nocardioides seae sp. nov., a bacterium isolated from a soil.</title>
        <authorList>
            <person name="Wang X."/>
        </authorList>
    </citation>
    <scope>NUCLEOTIDE SEQUENCE [LARGE SCALE GENOMIC DNA]</scope>
    <source>
        <strain evidence="1 2">YZH12</strain>
    </source>
</reference>
<evidence type="ECO:0008006" key="3">
    <source>
        <dbReference type="Google" id="ProtNLM"/>
    </source>
</evidence>
<proteinExistence type="predicted"/>
<dbReference type="EMBL" id="JAVYII010000003">
    <property type="protein sequence ID" value="MDT9593236.1"/>
    <property type="molecule type" value="Genomic_DNA"/>
</dbReference>
<evidence type="ECO:0000313" key="2">
    <source>
        <dbReference type="Proteomes" id="UP001268542"/>
    </source>
</evidence>